<name>A0A501W5N4_9BACT</name>
<protein>
    <submittedName>
        <fullName evidence="1">Sigma-70 family RNA polymerase sigma factor</fullName>
    </submittedName>
</protein>
<proteinExistence type="predicted"/>
<dbReference type="GO" id="GO:0003700">
    <property type="term" value="F:DNA-binding transcription factor activity"/>
    <property type="evidence" value="ECO:0007669"/>
    <property type="project" value="InterPro"/>
</dbReference>
<reference evidence="1 2" key="1">
    <citation type="submission" date="2019-06" db="EMBL/GenBank/DDBJ databases">
        <title>A novel bacterium of genus Pontibacter, isolated from marine sediment.</title>
        <authorList>
            <person name="Huang H."/>
            <person name="Mo K."/>
            <person name="Hu Y."/>
        </authorList>
    </citation>
    <scope>NUCLEOTIDE SEQUENCE [LARGE SCALE GENOMIC DNA]</scope>
    <source>
        <strain evidence="1 2">HB172049</strain>
    </source>
</reference>
<dbReference type="Proteomes" id="UP000316727">
    <property type="component" value="Unassembled WGS sequence"/>
</dbReference>
<dbReference type="OrthoDB" id="9848393at2"/>
<evidence type="ECO:0000313" key="2">
    <source>
        <dbReference type="Proteomes" id="UP000316727"/>
    </source>
</evidence>
<dbReference type="Gene3D" id="1.10.1740.10">
    <property type="match status" value="1"/>
</dbReference>
<accession>A0A501W5N4</accession>
<organism evidence="1 2">
    <name type="scientific">Pontibacter mangrovi</name>
    <dbReference type="NCBI Taxonomy" id="2589816"/>
    <lineage>
        <taxon>Bacteria</taxon>
        <taxon>Pseudomonadati</taxon>
        <taxon>Bacteroidota</taxon>
        <taxon>Cytophagia</taxon>
        <taxon>Cytophagales</taxon>
        <taxon>Hymenobacteraceae</taxon>
        <taxon>Pontibacter</taxon>
    </lineage>
</organism>
<sequence length="179" mass="20413">MYNFGHTLSYMTHQQQAEAFLQAATRHREQLTAYARSLTKCDEAAHDLFQDALLKCHDRILSCGFFGTAFVPYLVSAIKYNFYYAQREAVATVSLSDLQLATIPEEEGTAEEKQRRDALFTGIMTFVSSHYSQEDAAVWELYVNGLAYAEIVFATGYTYWKAVETVRRIKKSIKANFSL</sequence>
<dbReference type="GO" id="GO:0006352">
    <property type="term" value="P:DNA-templated transcription initiation"/>
    <property type="evidence" value="ECO:0007669"/>
    <property type="project" value="InterPro"/>
</dbReference>
<dbReference type="SUPFAM" id="SSF88946">
    <property type="entry name" value="Sigma2 domain of RNA polymerase sigma factors"/>
    <property type="match status" value="1"/>
</dbReference>
<keyword evidence="2" id="KW-1185">Reference proteome</keyword>
<gene>
    <name evidence="1" type="ORF">FJM65_07855</name>
</gene>
<dbReference type="AlphaFoldDB" id="A0A501W5N4"/>
<dbReference type="RefSeq" id="WP_140620944.1">
    <property type="nucleotide sequence ID" value="NZ_VFRQ01000003.1"/>
</dbReference>
<dbReference type="InterPro" id="IPR013325">
    <property type="entry name" value="RNA_pol_sigma_r2"/>
</dbReference>
<comment type="caution">
    <text evidence="1">The sequence shown here is derived from an EMBL/GenBank/DDBJ whole genome shotgun (WGS) entry which is preliminary data.</text>
</comment>
<evidence type="ECO:0000313" key="1">
    <source>
        <dbReference type="EMBL" id="TPE44919.1"/>
    </source>
</evidence>
<dbReference type="EMBL" id="VFRQ01000003">
    <property type="protein sequence ID" value="TPE44919.1"/>
    <property type="molecule type" value="Genomic_DNA"/>
</dbReference>